<gene>
    <name evidence="3" type="primary">LOC104752900</name>
</gene>
<keyword evidence="2" id="KW-1185">Reference proteome</keyword>
<dbReference type="PANTHER" id="PTHR31903:SF6">
    <property type="entry name" value="F12F1.11-RELATED"/>
    <property type="match status" value="1"/>
</dbReference>
<evidence type="ECO:0000256" key="1">
    <source>
        <dbReference type="SAM" id="MobiDB-lite"/>
    </source>
</evidence>
<sequence>MKKLCRKGTVHPSPAAAIKTDEDQFLSLLPIAILSLVAALSVEDREVLAYLISNSGDSNRISHLKKSKTHKASKEDNNKNHHSPLFVCDCFSCYTSYWVRWDSSPSRQLIHEIIDAYEDSLEMKKKKKDRRKRSGKANGRVESVGASRLNELGSSSTEFDGGDSVKDGNYCGEEAEKEKGSSVGKVLSFIGQRFLGVWG</sequence>
<protein>
    <submittedName>
        <fullName evidence="3">Uncharacterized protein LOC104752900</fullName>
    </submittedName>
</protein>
<evidence type="ECO:0000313" key="3">
    <source>
        <dbReference type="RefSeq" id="XP_010473459.1"/>
    </source>
</evidence>
<feature type="compositionally biased region" description="Basic residues" evidence="1">
    <location>
        <begin position="125"/>
        <end position="135"/>
    </location>
</feature>
<name>A0ABM0WN03_CAMSA</name>
<feature type="region of interest" description="Disordered" evidence="1">
    <location>
        <begin position="125"/>
        <end position="181"/>
    </location>
</feature>
<proteinExistence type="predicted"/>
<evidence type="ECO:0000313" key="2">
    <source>
        <dbReference type="Proteomes" id="UP000694864"/>
    </source>
</evidence>
<reference evidence="2" key="1">
    <citation type="journal article" date="2014" name="Nat. Commun.">
        <title>The emerging biofuel crop Camelina sativa retains a highly undifferentiated hexaploid genome structure.</title>
        <authorList>
            <person name="Kagale S."/>
            <person name="Koh C."/>
            <person name="Nixon J."/>
            <person name="Bollina V."/>
            <person name="Clarke W.E."/>
            <person name="Tuteja R."/>
            <person name="Spillane C."/>
            <person name="Robinson S.J."/>
            <person name="Links M.G."/>
            <person name="Clarke C."/>
            <person name="Higgins E.E."/>
            <person name="Huebert T."/>
            <person name="Sharpe A.G."/>
            <person name="Parkin I.A."/>
        </authorList>
    </citation>
    <scope>NUCLEOTIDE SEQUENCE [LARGE SCALE GENOMIC DNA]</scope>
    <source>
        <strain evidence="2">cv. DH55</strain>
    </source>
</reference>
<dbReference type="RefSeq" id="XP_010473459.1">
    <property type="nucleotide sequence ID" value="XM_010475157.1"/>
</dbReference>
<reference evidence="3" key="2">
    <citation type="submission" date="2025-08" db="UniProtKB">
        <authorList>
            <consortium name="RefSeq"/>
        </authorList>
    </citation>
    <scope>IDENTIFICATION</scope>
    <source>
        <tissue evidence="3">Leaf</tissue>
    </source>
</reference>
<dbReference type="GeneID" id="104752900"/>
<dbReference type="PANTHER" id="PTHR31903">
    <property type="entry name" value="F12F1.11-RELATED"/>
    <property type="match status" value="1"/>
</dbReference>
<dbReference type="Proteomes" id="UP000694864">
    <property type="component" value="Chromosome 16"/>
</dbReference>
<organism evidence="2 3">
    <name type="scientific">Camelina sativa</name>
    <name type="common">False flax</name>
    <name type="synonym">Myagrum sativum</name>
    <dbReference type="NCBI Taxonomy" id="90675"/>
    <lineage>
        <taxon>Eukaryota</taxon>
        <taxon>Viridiplantae</taxon>
        <taxon>Streptophyta</taxon>
        <taxon>Embryophyta</taxon>
        <taxon>Tracheophyta</taxon>
        <taxon>Spermatophyta</taxon>
        <taxon>Magnoliopsida</taxon>
        <taxon>eudicotyledons</taxon>
        <taxon>Gunneridae</taxon>
        <taxon>Pentapetalae</taxon>
        <taxon>rosids</taxon>
        <taxon>malvids</taxon>
        <taxon>Brassicales</taxon>
        <taxon>Brassicaceae</taxon>
        <taxon>Camelineae</taxon>
        <taxon>Camelina</taxon>
    </lineage>
</organism>
<accession>A0ABM0WN03</accession>